<dbReference type="PANTHER" id="PTHR21177">
    <property type="entry name" value="IP06524P-RELATED"/>
    <property type="match status" value="1"/>
</dbReference>
<evidence type="ECO:0000313" key="3">
    <source>
        <dbReference type="EMBL" id="EFN86542.1"/>
    </source>
</evidence>
<keyword evidence="4" id="KW-1185">Reference proteome</keyword>
<name>E2BCN2_HARSA</name>
<dbReference type="InterPro" id="IPR031993">
    <property type="entry name" value="DUF4789"/>
</dbReference>
<dbReference type="InParanoid" id="E2BCN2"/>
<feature type="domain" description="DUF4789" evidence="2">
    <location>
        <begin position="52"/>
        <end position="139"/>
    </location>
</feature>
<evidence type="ECO:0000256" key="1">
    <source>
        <dbReference type="SAM" id="SignalP"/>
    </source>
</evidence>
<dbReference type="PANTHER" id="PTHR21177:SF4">
    <property type="entry name" value="IP06524P"/>
    <property type="match status" value="1"/>
</dbReference>
<evidence type="ECO:0000313" key="4">
    <source>
        <dbReference type="Proteomes" id="UP000008237"/>
    </source>
</evidence>
<reference evidence="3 4" key="1">
    <citation type="journal article" date="2010" name="Science">
        <title>Genomic comparison of the ants Camponotus floridanus and Harpegnathos saltator.</title>
        <authorList>
            <person name="Bonasio R."/>
            <person name="Zhang G."/>
            <person name="Ye C."/>
            <person name="Mutti N.S."/>
            <person name="Fang X."/>
            <person name="Qin N."/>
            <person name="Donahue G."/>
            <person name="Yang P."/>
            <person name="Li Q."/>
            <person name="Li C."/>
            <person name="Zhang P."/>
            <person name="Huang Z."/>
            <person name="Berger S.L."/>
            <person name="Reinberg D."/>
            <person name="Wang J."/>
            <person name="Liebig J."/>
        </authorList>
    </citation>
    <scope>NUCLEOTIDE SEQUENCE [LARGE SCALE GENOMIC DNA]</scope>
    <source>
        <strain evidence="3 4">R22 G/1</strain>
    </source>
</reference>
<dbReference type="OMA" id="CYPAYRQ"/>
<accession>E2BCN2</accession>
<sequence length="190" mass="20935">MKCLYVSIIFFACNYVIWGQDLVFPVDEEASHVSGGNKTVITERIPVSIPNECPKNMLLYPGDGIKSAWVCDCRSRFVYFPMNDSCHEVYRQGPCPVYQYVVLPEGEAVPRCETNPCFIDGAVPFNGTCHLLGSADGPCGSDAVLGVNETTFQLECISKEIVPFVIIDTPNKICPPGSRRSTLGECKKLK</sequence>
<gene>
    <name evidence="3" type="ORF">EAI_04380</name>
</gene>
<dbReference type="Pfam" id="PF16033">
    <property type="entry name" value="DUF4789"/>
    <property type="match status" value="1"/>
</dbReference>
<dbReference type="OrthoDB" id="6338576at2759"/>
<protein>
    <recommendedName>
        <fullName evidence="2">DUF4789 domain-containing protein</fullName>
    </recommendedName>
</protein>
<feature type="chain" id="PRO_5003157245" description="DUF4789 domain-containing protein" evidence="1">
    <location>
        <begin position="20"/>
        <end position="190"/>
    </location>
</feature>
<dbReference type="EMBL" id="GL447336">
    <property type="protein sequence ID" value="EFN86542.1"/>
    <property type="molecule type" value="Genomic_DNA"/>
</dbReference>
<feature type="signal peptide" evidence="1">
    <location>
        <begin position="1"/>
        <end position="19"/>
    </location>
</feature>
<evidence type="ECO:0000259" key="2">
    <source>
        <dbReference type="Pfam" id="PF16033"/>
    </source>
</evidence>
<dbReference type="Proteomes" id="UP000008237">
    <property type="component" value="Unassembled WGS sequence"/>
</dbReference>
<organism evidence="4">
    <name type="scientific">Harpegnathos saltator</name>
    <name type="common">Jerdon's jumping ant</name>
    <dbReference type="NCBI Taxonomy" id="610380"/>
    <lineage>
        <taxon>Eukaryota</taxon>
        <taxon>Metazoa</taxon>
        <taxon>Ecdysozoa</taxon>
        <taxon>Arthropoda</taxon>
        <taxon>Hexapoda</taxon>
        <taxon>Insecta</taxon>
        <taxon>Pterygota</taxon>
        <taxon>Neoptera</taxon>
        <taxon>Endopterygota</taxon>
        <taxon>Hymenoptera</taxon>
        <taxon>Apocrita</taxon>
        <taxon>Aculeata</taxon>
        <taxon>Formicoidea</taxon>
        <taxon>Formicidae</taxon>
        <taxon>Ponerinae</taxon>
        <taxon>Ponerini</taxon>
        <taxon>Harpegnathos</taxon>
    </lineage>
</organism>
<proteinExistence type="predicted"/>
<dbReference type="AlphaFoldDB" id="E2BCN2"/>
<keyword evidence="1" id="KW-0732">Signal</keyword>